<organism evidence="1 2">
    <name type="scientific">Trifolium pratense</name>
    <name type="common">Red clover</name>
    <dbReference type="NCBI Taxonomy" id="57577"/>
    <lineage>
        <taxon>Eukaryota</taxon>
        <taxon>Viridiplantae</taxon>
        <taxon>Streptophyta</taxon>
        <taxon>Embryophyta</taxon>
        <taxon>Tracheophyta</taxon>
        <taxon>Spermatophyta</taxon>
        <taxon>Magnoliopsida</taxon>
        <taxon>eudicotyledons</taxon>
        <taxon>Gunneridae</taxon>
        <taxon>Pentapetalae</taxon>
        <taxon>rosids</taxon>
        <taxon>fabids</taxon>
        <taxon>Fabales</taxon>
        <taxon>Fabaceae</taxon>
        <taxon>Papilionoideae</taxon>
        <taxon>50 kb inversion clade</taxon>
        <taxon>NPAAA clade</taxon>
        <taxon>Hologalegina</taxon>
        <taxon>IRL clade</taxon>
        <taxon>Trifolieae</taxon>
        <taxon>Trifolium</taxon>
    </lineage>
</organism>
<comment type="caution">
    <text evidence="1">The sequence shown here is derived from an EMBL/GenBank/DDBJ whole genome shotgun (WGS) entry which is preliminary data.</text>
</comment>
<dbReference type="EMBL" id="ASHM01011579">
    <property type="protein sequence ID" value="PNX93513.1"/>
    <property type="molecule type" value="Genomic_DNA"/>
</dbReference>
<reference evidence="1 2" key="1">
    <citation type="journal article" date="2014" name="Am. J. Bot.">
        <title>Genome assembly and annotation for red clover (Trifolium pratense; Fabaceae).</title>
        <authorList>
            <person name="Istvanek J."/>
            <person name="Jaros M."/>
            <person name="Krenek A."/>
            <person name="Repkova J."/>
        </authorList>
    </citation>
    <scope>NUCLEOTIDE SEQUENCE [LARGE SCALE GENOMIC DNA]</scope>
    <source>
        <strain evidence="2">cv. Tatra</strain>
        <tissue evidence="1">Young leaves</tissue>
    </source>
</reference>
<dbReference type="AlphaFoldDB" id="A0A2K3MRT2"/>
<sequence length="33" mass="3568">MSTVASLIGVSSVECSAAMAKKMKMRVVVLRKR</sequence>
<evidence type="ECO:0000313" key="2">
    <source>
        <dbReference type="Proteomes" id="UP000236291"/>
    </source>
</evidence>
<protein>
    <submittedName>
        <fullName evidence="1">Uncharacterized protein</fullName>
    </submittedName>
</protein>
<accession>A0A2K3MRT2</accession>
<evidence type="ECO:0000313" key="1">
    <source>
        <dbReference type="EMBL" id="PNX93513.1"/>
    </source>
</evidence>
<reference evidence="1 2" key="2">
    <citation type="journal article" date="2017" name="Front. Plant Sci.">
        <title>Gene Classification and Mining of Molecular Markers Useful in Red Clover (Trifolium pratense) Breeding.</title>
        <authorList>
            <person name="Istvanek J."/>
            <person name="Dluhosova J."/>
            <person name="Dluhos P."/>
            <person name="Patkova L."/>
            <person name="Nedelnik J."/>
            <person name="Repkova J."/>
        </authorList>
    </citation>
    <scope>NUCLEOTIDE SEQUENCE [LARGE SCALE GENOMIC DNA]</scope>
    <source>
        <strain evidence="2">cv. Tatra</strain>
        <tissue evidence="1">Young leaves</tissue>
    </source>
</reference>
<gene>
    <name evidence="1" type="ORF">L195_g016667</name>
</gene>
<proteinExistence type="predicted"/>
<dbReference type="Proteomes" id="UP000236291">
    <property type="component" value="Unassembled WGS sequence"/>
</dbReference>
<name>A0A2K3MRT2_TRIPR</name>